<keyword evidence="2" id="KW-1185">Reference proteome</keyword>
<reference evidence="1 2" key="1">
    <citation type="submission" date="2016-10" db="EMBL/GenBank/DDBJ databases">
        <authorList>
            <person name="de Groot N.N."/>
        </authorList>
    </citation>
    <scope>NUCLEOTIDE SEQUENCE [LARGE SCALE GENOMIC DNA]</scope>
    <source>
        <strain evidence="1 2">CGMCC 4.6858</strain>
    </source>
</reference>
<dbReference type="EMBL" id="FMZM01000017">
    <property type="protein sequence ID" value="SDE23307.1"/>
    <property type="molecule type" value="Genomic_DNA"/>
</dbReference>
<dbReference type="RefSeq" id="WP_090860828.1">
    <property type="nucleotide sequence ID" value="NZ_FMZM01000017.1"/>
</dbReference>
<sequence length="68" mass="7337">MTQGDVETYFSCGAWRNRVVGRGELPGQHASRQQAARVGSVIALARHVHHLIRYAGPGGAEDGVRVRA</sequence>
<accession>A0A1G7B8X8</accession>
<evidence type="ECO:0000313" key="1">
    <source>
        <dbReference type="EMBL" id="SDE23307.1"/>
    </source>
</evidence>
<gene>
    <name evidence="1" type="ORF">SAMN05421872_11775</name>
</gene>
<proteinExistence type="predicted"/>
<dbReference type="STRING" id="1045774.SAMN05421872_11775"/>
<organism evidence="1 2">
    <name type="scientific">Nocardioides lianchengensis</name>
    <dbReference type="NCBI Taxonomy" id="1045774"/>
    <lineage>
        <taxon>Bacteria</taxon>
        <taxon>Bacillati</taxon>
        <taxon>Actinomycetota</taxon>
        <taxon>Actinomycetes</taxon>
        <taxon>Propionibacteriales</taxon>
        <taxon>Nocardioidaceae</taxon>
        <taxon>Nocardioides</taxon>
    </lineage>
</organism>
<dbReference type="Proteomes" id="UP000199034">
    <property type="component" value="Unassembled WGS sequence"/>
</dbReference>
<evidence type="ECO:0000313" key="2">
    <source>
        <dbReference type="Proteomes" id="UP000199034"/>
    </source>
</evidence>
<name>A0A1G7B8X8_9ACTN</name>
<protein>
    <submittedName>
        <fullName evidence="1">Uncharacterized protein</fullName>
    </submittedName>
</protein>
<dbReference type="AlphaFoldDB" id="A0A1G7B8X8"/>
<dbReference type="OrthoDB" id="5194813at2"/>